<keyword evidence="3" id="KW-0600">Photoreceptor protein</keyword>
<dbReference type="SMART" id="SM00065">
    <property type="entry name" value="GAF"/>
    <property type="match status" value="1"/>
</dbReference>
<dbReference type="InterPro" id="IPR036890">
    <property type="entry name" value="HATPase_C_sf"/>
</dbReference>
<dbReference type="InterPro" id="IPR013655">
    <property type="entry name" value="PAS_fold_3"/>
</dbReference>
<dbReference type="PROSITE" id="PS50113">
    <property type="entry name" value="PAC"/>
    <property type="match status" value="3"/>
</dbReference>
<comment type="catalytic activity">
    <reaction evidence="1">
        <text>ATP + protein L-histidine = ADP + protein N-phospho-L-histidine.</text>
        <dbReference type="EC" id="2.7.13.3"/>
    </reaction>
</comment>
<sequence length="763" mass="85813">MADQEEFARRQRALSEFGDFVLDHDDLDEILNEACRLIASALDADLAKVIEIERGTKTGLVRAGVGWKPGIVGQERVSLTERSSEAFSIEITEPVITNDIRHEERFEFPRFLIDHGVVALVNVPILLPSRMPFGVLQVDSRIPRKFGQEDIEFLKTYSMVVGPVIDRLKTAAALKETDERLRLIVDNARAYVLVVSDADDRITDWLGGSEDILGWSAAEAMGATTDMIFTPEDRQKGVPDRELFGARVQGTFPNVRWHQRKDGTRVFLDGQTIALKDQAGSLRGYLKIGQDVTDRVRTEAALRESEERLRQFGEASHDILWMRDAETFQWQYLTPAFEAVYGMSRDEALRGDNFRTWLEIIVPEDREAARTATERVRAGEQVTFDYRIRRPFDGAIRWLRDTDFPILGPDGKVTVIAGVGHDLTELREAELRLQVLMEGIPQLVWRAVGNGDWTWSSPQWSAHTGLSPEQSIGWGWLGAFHPDDRDAARHAWSLASERSSFEVEARISHAASGEYRWFQTRAAPVRDDHGAISEWLGTSTDIHDIRELQERQQVLVAELQHRTRNLMGVVRSMSDKTARASADLPDFRHRFRDRLEALARVQGLLSRLNEHDRVTFGELIKAELAALDGAADRVSLDGPEDVRLRSSTVQTLAMALHELATNAVKYGALGQPDGRLRIKWRVEQQNSASEGPWLYIDWRESGVTMSSASSTPSGGGQGRELIERALPYQLKARTTFELGQDGVHCTISLPISATRPAEEEAHG</sequence>
<dbReference type="InterPro" id="IPR035965">
    <property type="entry name" value="PAS-like_dom_sf"/>
</dbReference>
<feature type="domain" description="PAC" evidence="17">
    <location>
        <begin position="251"/>
        <end position="304"/>
    </location>
</feature>
<dbReference type="Pfam" id="PF08447">
    <property type="entry name" value="PAS_3"/>
    <property type="match status" value="2"/>
</dbReference>
<accession>A0A8E0WUJ6</accession>
<keyword evidence="4" id="KW-0597">Phosphoprotein</keyword>
<dbReference type="GO" id="GO:0009881">
    <property type="term" value="F:photoreceptor activity"/>
    <property type="evidence" value="ECO:0007669"/>
    <property type="project" value="UniProtKB-KW"/>
</dbReference>
<evidence type="ECO:0000256" key="5">
    <source>
        <dbReference type="ARBA" id="ARBA00022606"/>
    </source>
</evidence>
<evidence type="ECO:0000256" key="6">
    <source>
        <dbReference type="ARBA" id="ARBA00022630"/>
    </source>
</evidence>
<keyword evidence="12" id="KW-0067">ATP-binding</keyword>
<dbReference type="InterPro" id="IPR011102">
    <property type="entry name" value="Sig_transdc_His_kinase_HWE"/>
</dbReference>
<dbReference type="CDD" id="cd00130">
    <property type="entry name" value="PAS"/>
    <property type="match status" value="3"/>
</dbReference>
<evidence type="ECO:0000256" key="9">
    <source>
        <dbReference type="ARBA" id="ARBA00022737"/>
    </source>
</evidence>
<dbReference type="InterPro" id="IPR029016">
    <property type="entry name" value="GAF-like_dom_sf"/>
</dbReference>
<evidence type="ECO:0000256" key="2">
    <source>
        <dbReference type="ARBA" id="ARBA00012438"/>
    </source>
</evidence>
<evidence type="ECO:0000256" key="8">
    <source>
        <dbReference type="ARBA" id="ARBA00022679"/>
    </source>
</evidence>
<evidence type="ECO:0000256" key="10">
    <source>
        <dbReference type="ARBA" id="ARBA00022741"/>
    </source>
</evidence>
<dbReference type="PANTHER" id="PTHR41523:SF8">
    <property type="entry name" value="ETHYLENE RESPONSE SENSOR PROTEIN"/>
    <property type="match status" value="1"/>
</dbReference>
<dbReference type="Gene3D" id="3.30.565.10">
    <property type="entry name" value="Histidine kinase-like ATPase, C-terminal domain"/>
    <property type="match status" value="1"/>
</dbReference>
<feature type="domain" description="PAC" evidence="17">
    <location>
        <begin position="382"/>
        <end position="435"/>
    </location>
</feature>
<comment type="caution">
    <text evidence="18">The sequence shown here is derived from an EMBL/GenBank/DDBJ whole genome shotgun (WGS) entry which is preliminary data.</text>
</comment>
<dbReference type="Gene3D" id="3.30.450.40">
    <property type="match status" value="1"/>
</dbReference>
<evidence type="ECO:0000313" key="18">
    <source>
        <dbReference type="EMBL" id="KER37677.1"/>
    </source>
</evidence>
<dbReference type="AlphaFoldDB" id="A0A8E0WUJ6"/>
<evidence type="ECO:0000259" key="16">
    <source>
        <dbReference type="PROSITE" id="PS50112"/>
    </source>
</evidence>
<feature type="domain" description="PAC" evidence="17">
    <location>
        <begin position="501"/>
        <end position="554"/>
    </location>
</feature>
<keyword evidence="7" id="KW-0288">FMN</keyword>
<dbReference type="RefSeq" id="WP_020818067.1">
    <property type="nucleotide sequence ID" value="NZ_JANF02000011.1"/>
</dbReference>
<evidence type="ECO:0000256" key="7">
    <source>
        <dbReference type="ARBA" id="ARBA00022643"/>
    </source>
</evidence>
<dbReference type="Pfam" id="PF08448">
    <property type="entry name" value="PAS_4"/>
    <property type="match status" value="1"/>
</dbReference>
<proteinExistence type="predicted"/>
<dbReference type="EMBL" id="JANF02000011">
    <property type="protein sequence ID" value="KER37677.1"/>
    <property type="molecule type" value="Genomic_DNA"/>
</dbReference>
<evidence type="ECO:0000256" key="11">
    <source>
        <dbReference type="ARBA" id="ARBA00022777"/>
    </source>
</evidence>
<dbReference type="SUPFAM" id="SSF55781">
    <property type="entry name" value="GAF domain-like"/>
    <property type="match status" value="1"/>
</dbReference>
<dbReference type="InterPro" id="IPR013656">
    <property type="entry name" value="PAS_4"/>
</dbReference>
<keyword evidence="10" id="KW-0547">Nucleotide-binding</keyword>
<dbReference type="Pfam" id="PF07536">
    <property type="entry name" value="HWE_HK"/>
    <property type="match status" value="1"/>
</dbReference>
<dbReference type="GO" id="GO:0005524">
    <property type="term" value="F:ATP binding"/>
    <property type="evidence" value="ECO:0007669"/>
    <property type="project" value="UniProtKB-KW"/>
</dbReference>
<dbReference type="SUPFAM" id="SSF55785">
    <property type="entry name" value="PYP-like sensor domain (PAS domain)"/>
    <property type="match status" value="3"/>
</dbReference>
<keyword evidence="11" id="KW-0418">Kinase</keyword>
<dbReference type="SUPFAM" id="SSF55874">
    <property type="entry name" value="ATPase domain of HSP90 chaperone/DNA topoisomerase II/histidine kinase"/>
    <property type="match status" value="1"/>
</dbReference>
<keyword evidence="6" id="KW-0285">Flavoprotein</keyword>
<dbReference type="Proteomes" id="UP000028135">
    <property type="component" value="Unassembled WGS sequence"/>
</dbReference>
<evidence type="ECO:0000256" key="3">
    <source>
        <dbReference type="ARBA" id="ARBA00022543"/>
    </source>
</evidence>
<dbReference type="NCBIfam" id="TIGR00229">
    <property type="entry name" value="sensory_box"/>
    <property type="match status" value="3"/>
</dbReference>
<dbReference type="SMART" id="SM00911">
    <property type="entry name" value="HWE_HK"/>
    <property type="match status" value="1"/>
</dbReference>
<organism evidence="18 19">
    <name type="scientific">Sphingobium indicum F2</name>
    <dbReference type="NCBI Taxonomy" id="1450518"/>
    <lineage>
        <taxon>Bacteria</taxon>
        <taxon>Pseudomonadati</taxon>
        <taxon>Pseudomonadota</taxon>
        <taxon>Alphaproteobacteria</taxon>
        <taxon>Sphingomonadales</taxon>
        <taxon>Sphingomonadaceae</taxon>
        <taxon>Sphingobium</taxon>
    </lineage>
</organism>
<evidence type="ECO:0000256" key="14">
    <source>
        <dbReference type="ARBA" id="ARBA00023026"/>
    </source>
</evidence>
<keyword evidence="13" id="KW-0157">Chromophore</keyword>
<dbReference type="EC" id="2.7.13.3" evidence="2"/>
<evidence type="ECO:0000256" key="4">
    <source>
        <dbReference type="ARBA" id="ARBA00022553"/>
    </source>
</evidence>
<dbReference type="Gene3D" id="3.30.450.20">
    <property type="entry name" value="PAS domain"/>
    <property type="match status" value="3"/>
</dbReference>
<protein>
    <recommendedName>
        <fullName evidence="2">histidine kinase</fullName>
        <ecNumber evidence="2">2.7.13.3</ecNumber>
    </recommendedName>
</protein>
<dbReference type="InterPro" id="IPR003018">
    <property type="entry name" value="GAF"/>
</dbReference>
<evidence type="ECO:0000313" key="19">
    <source>
        <dbReference type="Proteomes" id="UP000028135"/>
    </source>
</evidence>
<feature type="domain" description="PAS" evidence="16">
    <location>
        <begin position="305"/>
        <end position="380"/>
    </location>
</feature>
<dbReference type="InterPro" id="IPR000014">
    <property type="entry name" value="PAS"/>
</dbReference>
<dbReference type="SMART" id="SM00086">
    <property type="entry name" value="PAC"/>
    <property type="match status" value="3"/>
</dbReference>
<name>A0A8E0WUJ6_9SPHN</name>
<reference evidence="18 19" key="1">
    <citation type="submission" date="2014-05" db="EMBL/GenBank/DDBJ databases">
        <title>Genome Announcement of Sphingobium lucknowense F2.</title>
        <authorList>
            <person name="Lal R."/>
            <person name="Negi V."/>
            <person name="Lata P."/>
            <person name="Sangwan N."/>
            <person name="Gupta S.K."/>
            <person name="Rao D.L.N."/>
            <person name="Das S."/>
        </authorList>
    </citation>
    <scope>NUCLEOTIDE SEQUENCE [LARGE SCALE GENOMIC DNA]</scope>
    <source>
        <strain evidence="18 19">F2</strain>
    </source>
</reference>
<evidence type="ECO:0000256" key="1">
    <source>
        <dbReference type="ARBA" id="ARBA00000085"/>
    </source>
</evidence>
<dbReference type="GO" id="GO:0004673">
    <property type="term" value="F:protein histidine kinase activity"/>
    <property type="evidence" value="ECO:0007669"/>
    <property type="project" value="UniProtKB-EC"/>
</dbReference>
<evidence type="ECO:0000256" key="15">
    <source>
        <dbReference type="ARBA" id="ARBA00023170"/>
    </source>
</evidence>
<dbReference type="Pfam" id="PF01590">
    <property type="entry name" value="GAF"/>
    <property type="match status" value="1"/>
</dbReference>
<keyword evidence="9" id="KW-0677">Repeat</keyword>
<evidence type="ECO:0000259" key="17">
    <source>
        <dbReference type="PROSITE" id="PS50113"/>
    </source>
</evidence>
<dbReference type="PROSITE" id="PS50112">
    <property type="entry name" value="PAS"/>
    <property type="match status" value="2"/>
</dbReference>
<keyword evidence="14" id="KW-0843">Virulence</keyword>
<dbReference type="FunFam" id="3.30.450.20:FF:000099">
    <property type="entry name" value="Sensory box sensor histidine kinase"/>
    <property type="match status" value="1"/>
</dbReference>
<dbReference type="SMART" id="SM00091">
    <property type="entry name" value="PAS"/>
    <property type="match status" value="3"/>
</dbReference>
<dbReference type="PANTHER" id="PTHR41523">
    <property type="entry name" value="TWO-COMPONENT SYSTEM SENSOR PROTEIN"/>
    <property type="match status" value="1"/>
</dbReference>
<keyword evidence="8" id="KW-0808">Transferase</keyword>
<dbReference type="InterPro" id="IPR000700">
    <property type="entry name" value="PAS-assoc_C"/>
</dbReference>
<feature type="domain" description="PAS" evidence="16">
    <location>
        <begin position="177"/>
        <end position="235"/>
    </location>
</feature>
<evidence type="ECO:0000256" key="12">
    <source>
        <dbReference type="ARBA" id="ARBA00022840"/>
    </source>
</evidence>
<keyword evidence="5" id="KW-0716">Sensory transduction</keyword>
<evidence type="ECO:0000256" key="13">
    <source>
        <dbReference type="ARBA" id="ARBA00022991"/>
    </source>
</evidence>
<gene>
    <name evidence="18" type="ORF">AL00_03980</name>
</gene>
<keyword evidence="15" id="KW-0675">Receptor</keyword>
<dbReference type="InterPro" id="IPR001610">
    <property type="entry name" value="PAC"/>
</dbReference>